<sequence length="353" mass="39355">MMSLPAANAGPILAKPMRERVHIHYNSDDDCVVFIRCNGREFHIELSPFFLCDSPLLTSQCHKFVAAVRDRGEIDADEEGDSDEEECPEETQTRFYDWLIAVFEPVFSKTAPDVPPSFDPAKIQTGEAKPLLSEYHFPRHADVDSNRKTASPSLFICPTRRVYSQNLCATLSQPSRKNSKQHVYPGRFDGSGEKTTCFFKGFGAGALFALAKELEGHLRLLQSNVAPEARVVRLLGVVAAAEDSRNDGILDGIYLRRTSISLREHWVSLIREAVRQLHEGGVVWGDAKADNVLIDKNNDAWLIDFGGGYTGGWVDEEKIGTKAEDLQGVEIIVEYLFSEGYESSDYESDSVSE</sequence>
<dbReference type="AlphaFoldDB" id="A0AAN6SZQ7"/>
<evidence type="ECO:0000313" key="1">
    <source>
        <dbReference type="EMBL" id="KAK4099433.1"/>
    </source>
</evidence>
<dbReference type="SUPFAM" id="SSF56112">
    <property type="entry name" value="Protein kinase-like (PK-like)"/>
    <property type="match status" value="1"/>
</dbReference>
<reference evidence="1" key="2">
    <citation type="submission" date="2023-05" db="EMBL/GenBank/DDBJ databases">
        <authorList>
            <consortium name="Lawrence Berkeley National Laboratory"/>
            <person name="Steindorff A."/>
            <person name="Hensen N."/>
            <person name="Bonometti L."/>
            <person name="Westerberg I."/>
            <person name="Brannstrom I.O."/>
            <person name="Guillou S."/>
            <person name="Cros-Aarteil S."/>
            <person name="Calhoun S."/>
            <person name="Haridas S."/>
            <person name="Kuo A."/>
            <person name="Mondo S."/>
            <person name="Pangilinan J."/>
            <person name="Riley R."/>
            <person name="Labutti K."/>
            <person name="Andreopoulos B."/>
            <person name="Lipzen A."/>
            <person name="Chen C."/>
            <person name="Yanf M."/>
            <person name="Daum C."/>
            <person name="Ng V."/>
            <person name="Clum A."/>
            <person name="Ohm R."/>
            <person name="Martin F."/>
            <person name="Silar P."/>
            <person name="Natvig D."/>
            <person name="Lalanne C."/>
            <person name="Gautier V."/>
            <person name="Ament-Velasquez S.L."/>
            <person name="Kruys A."/>
            <person name="Hutchinson M.I."/>
            <person name="Powell A.J."/>
            <person name="Barry K."/>
            <person name="Miller A.N."/>
            <person name="Grigoriev I.V."/>
            <person name="Debuchy R."/>
            <person name="Gladieux P."/>
            <person name="Thoren M.H."/>
            <person name="Johannesson H."/>
        </authorList>
    </citation>
    <scope>NUCLEOTIDE SEQUENCE</scope>
    <source>
        <strain evidence="1">CBS 757.83</strain>
    </source>
</reference>
<keyword evidence="2" id="KW-1185">Reference proteome</keyword>
<dbReference type="EMBL" id="MU863649">
    <property type="protein sequence ID" value="KAK4099433.1"/>
    <property type="molecule type" value="Genomic_DNA"/>
</dbReference>
<dbReference type="Gene3D" id="1.10.510.10">
    <property type="entry name" value="Transferase(Phosphotransferase) domain 1"/>
    <property type="match status" value="1"/>
</dbReference>
<reference evidence="1" key="1">
    <citation type="journal article" date="2023" name="Mol. Phylogenet. Evol.">
        <title>Genome-scale phylogeny and comparative genomics of the fungal order Sordariales.</title>
        <authorList>
            <person name="Hensen N."/>
            <person name="Bonometti L."/>
            <person name="Westerberg I."/>
            <person name="Brannstrom I.O."/>
            <person name="Guillou S."/>
            <person name="Cros-Aarteil S."/>
            <person name="Calhoun S."/>
            <person name="Haridas S."/>
            <person name="Kuo A."/>
            <person name="Mondo S."/>
            <person name="Pangilinan J."/>
            <person name="Riley R."/>
            <person name="LaButti K."/>
            <person name="Andreopoulos B."/>
            <person name="Lipzen A."/>
            <person name="Chen C."/>
            <person name="Yan M."/>
            <person name="Daum C."/>
            <person name="Ng V."/>
            <person name="Clum A."/>
            <person name="Steindorff A."/>
            <person name="Ohm R.A."/>
            <person name="Martin F."/>
            <person name="Silar P."/>
            <person name="Natvig D.O."/>
            <person name="Lalanne C."/>
            <person name="Gautier V."/>
            <person name="Ament-Velasquez S.L."/>
            <person name="Kruys A."/>
            <person name="Hutchinson M.I."/>
            <person name="Powell A.J."/>
            <person name="Barry K."/>
            <person name="Miller A.N."/>
            <person name="Grigoriev I.V."/>
            <person name="Debuchy R."/>
            <person name="Gladieux P."/>
            <person name="Hiltunen Thoren M."/>
            <person name="Johannesson H."/>
        </authorList>
    </citation>
    <scope>NUCLEOTIDE SEQUENCE</scope>
    <source>
        <strain evidence="1">CBS 757.83</strain>
    </source>
</reference>
<gene>
    <name evidence="1" type="ORF">N658DRAFT_568113</name>
</gene>
<evidence type="ECO:0008006" key="3">
    <source>
        <dbReference type="Google" id="ProtNLM"/>
    </source>
</evidence>
<accession>A0AAN6SZQ7</accession>
<organism evidence="1 2">
    <name type="scientific">Parathielavia hyrcaniae</name>
    <dbReference type="NCBI Taxonomy" id="113614"/>
    <lineage>
        <taxon>Eukaryota</taxon>
        <taxon>Fungi</taxon>
        <taxon>Dikarya</taxon>
        <taxon>Ascomycota</taxon>
        <taxon>Pezizomycotina</taxon>
        <taxon>Sordariomycetes</taxon>
        <taxon>Sordariomycetidae</taxon>
        <taxon>Sordariales</taxon>
        <taxon>Chaetomiaceae</taxon>
        <taxon>Parathielavia</taxon>
    </lineage>
</organism>
<proteinExistence type="predicted"/>
<dbReference type="InterPro" id="IPR011009">
    <property type="entry name" value="Kinase-like_dom_sf"/>
</dbReference>
<protein>
    <recommendedName>
        <fullName evidence="3">Protein kinase domain-containing protein</fullName>
    </recommendedName>
</protein>
<comment type="caution">
    <text evidence="1">The sequence shown here is derived from an EMBL/GenBank/DDBJ whole genome shotgun (WGS) entry which is preliminary data.</text>
</comment>
<dbReference type="Proteomes" id="UP001305647">
    <property type="component" value="Unassembled WGS sequence"/>
</dbReference>
<evidence type="ECO:0000313" key="2">
    <source>
        <dbReference type="Proteomes" id="UP001305647"/>
    </source>
</evidence>
<name>A0AAN6SZQ7_9PEZI</name>